<reference evidence="1 2" key="1">
    <citation type="submission" date="2019-03" db="EMBL/GenBank/DDBJ databases">
        <title>Genomic Encyclopedia of Type Strains, Phase IV (KMG-IV): sequencing the most valuable type-strain genomes for metagenomic binning, comparative biology and taxonomic classification.</title>
        <authorList>
            <person name="Goeker M."/>
        </authorList>
    </citation>
    <scope>NUCLEOTIDE SEQUENCE [LARGE SCALE GENOMIC DNA]</scope>
    <source>
        <strain evidence="1 2">DSM 20467</strain>
    </source>
</reference>
<evidence type="ECO:0000313" key="1">
    <source>
        <dbReference type="EMBL" id="TCS77238.1"/>
    </source>
</evidence>
<dbReference type="AlphaFoldDB" id="A0A4R3K3G0"/>
<gene>
    <name evidence="1" type="ORF">EDC37_1179</name>
</gene>
<dbReference type="Proteomes" id="UP000295188">
    <property type="component" value="Unassembled WGS sequence"/>
</dbReference>
<name>A0A4R3K3G0_9FIRM</name>
<keyword evidence="2" id="KW-1185">Reference proteome</keyword>
<protein>
    <submittedName>
        <fullName evidence="1">Uncharacterized protein</fullName>
    </submittedName>
</protein>
<dbReference type="EMBL" id="SMAA01000017">
    <property type="protein sequence ID" value="TCS77238.1"/>
    <property type="molecule type" value="Genomic_DNA"/>
</dbReference>
<dbReference type="RefSeq" id="WP_207900829.1">
    <property type="nucleotide sequence ID" value="NZ_SMAA01000017.1"/>
</dbReference>
<sequence>MQKKGLTASFIIEAESANYSEGIGNITILKKWEEMIKNNIVIFRGRQYATTL</sequence>
<evidence type="ECO:0000313" key="2">
    <source>
        <dbReference type="Proteomes" id="UP000295188"/>
    </source>
</evidence>
<organism evidence="1 2">
    <name type="scientific">Pectinatus cerevisiiphilus</name>
    <dbReference type="NCBI Taxonomy" id="86956"/>
    <lineage>
        <taxon>Bacteria</taxon>
        <taxon>Bacillati</taxon>
        <taxon>Bacillota</taxon>
        <taxon>Negativicutes</taxon>
        <taxon>Selenomonadales</taxon>
        <taxon>Selenomonadaceae</taxon>
        <taxon>Pectinatus</taxon>
    </lineage>
</organism>
<comment type="caution">
    <text evidence="1">The sequence shown here is derived from an EMBL/GenBank/DDBJ whole genome shotgun (WGS) entry which is preliminary data.</text>
</comment>
<proteinExistence type="predicted"/>
<accession>A0A4R3K3G0</accession>